<keyword evidence="3" id="KW-1185">Reference proteome</keyword>
<reference evidence="2" key="1">
    <citation type="submission" date="2021-01" db="EMBL/GenBank/DDBJ databases">
        <title>Whole genome shotgun sequence of Acrocarpospora phusangensis NBRC 108782.</title>
        <authorList>
            <person name="Komaki H."/>
            <person name="Tamura T."/>
        </authorList>
    </citation>
    <scope>NUCLEOTIDE SEQUENCE</scope>
    <source>
        <strain evidence="2">NBRC 108782</strain>
    </source>
</reference>
<dbReference type="Proteomes" id="UP000640052">
    <property type="component" value="Unassembled WGS sequence"/>
</dbReference>
<dbReference type="EMBL" id="BOOA01000007">
    <property type="protein sequence ID" value="GIH22979.1"/>
    <property type="molecule type" value="Genomic_DNA"/>
</dbReference>
<dbReference type="AlphaFoldDB" id="A0A919Q5X2"/>
<feature type="region of interest" description="Disordered" evidence="1">
    <location>
        <begin position="1"/>
        <end position="24"/>
    </location>
</feature>
<accession>A0A919Q5X2</accession>
<organism evidence="2 3">
    <name type="scientific">Acrocarpospora phusangensis</name>
    <dbReference type="NCBI Taxonomy" id="1070424"/>
    <lineage>
        <taxon>Bacteria</taxon>
        <taxon>Bacillati</taxon>
        <taxon>Actinomycetota</taxon>
        <taxon>Actinomycetes</taxon>
        <taxon>Streptosporangiales</taxon>
        <taxon>Streptosporangiaceae</taxon>
        <taxon>Acrocarpospora</taxon>
    </lineage>
</organism>
<protein>
    <submittedName>
        <fullName evidence="2">Uncharacterized protein</fullName>
    </submittedName>
</protein>
<gene>
    <name evidence="2" type="ORF">Aph01nite_12890</name>
</gene>
<evidence type="ECO:0000313" key="2">
    <source>
        <dbReference type="EMBL" id="GIH22979.1"/>
    </source>
</evidence>
<dbReference type="Pfam" id="PF21848">
    <property type="entry name" value="DUF6907"/>
    <property type="match status" value="1"/>
</dbReference>
<evidence type="ECO:0000256" key="1">
    <source>
        <dbReference type="SAM" id="MobiDB-lite"/>
    </source>
</evidence>
<dbReference type="InterPro" id="IPR054202">
    <property type="entry name" value="DUF6907"/>
</dbReference>
<sequence length="249" mass="26891">MNNSMGANDDADTSSPSTDFAPDTSPVTWLTGDCPAWCDGLHAANEWGSDRLHMGHVGRVELLTMRFFNHGSENAPRYLPRAIEINLAQQYREIEPRLTFEMDLGAKEVPELSLTEAQSFIAALAAAIVGELPLDQAKRLVTSLGVTIAGRLIGERPERATPECPPWCEDHTGGHRTDDGACCRDLQGEYGDIAMTECADMGAPALCVRPASQELTVDQAEELARDLLLQVAAARLKDASDGGDAVEIE</sequence>
<proteinExistence type="predicted"/>
<comment type="caution">
    <text evidence="2">The sequence shown here is derived from an EMBL/GenBank/DDBJ whole genome shotgun (WGS) entry which is preliminary data.</text>
</comment>
<name>A0A919Q5X2_9ACTN</name>
<evidence type="ECO:0000313" key="3">
    <source>
        <dbReference type="Proteomes" id="UP000640052"/>
    </source>
</evidence>
<dbReference type="RefSeq" id="WP_204039800.1">
    <property type="nucleotide sequence ID" value="NZ_BOOA01000007.1"/>
</dbReference>